<organism evidence="4 5">
    <name type="scientific">Cellulomonas humilata</name>
    <dbReference type="NCBI Taxonomy" id="144055"/>
    <lineage>
        <taxon>Bacteria</taxon>
        <taxon>Bacillati</taxon>
        <taxon>Actinomycetota</taxon>
        <taxon>Actinomycetes</taxon>
        <taxon>Micrococcales</taxon>
        <taxon>Cellulomonadaceae</taxon>
        <taxon>Cellulomonas</taxon>
    </lineage>
</organism>
<evidence type="ECO:0000256" key="1">
    <source>
        <dbReference type="ARBA" id="ARBA00022676"/>
    </source>
</evidence>
<protein>
    <submittedName>
        <fullName evidence="4">Glycosyltransferase</fullName>
    </submittedName>
</protein>
<dbReference type="InterPro" id="IPR001296">
    <property type="entry name" value="Glyco_trans_1"/>
</dbReference>
<evidence type="ECO:0000313" key="4">
    <source>
        <dbReference type="EMBL" id="NUU16970.1"/>
    </source>
</evidence>
<dbReference type="Pfam" id="PF00534">
    <property type="entry name" value="Glycos_transf_1"/>
    <property type="match status" value="1"/>
</dbReference>
<comment type="caution">
    <text evidence="4">The sequence shown here is derived from an EMBL/GenBank/DDBJ whole genome shotgun (WGS) entry which is preliminary data.</text>
</comment>
<dbReference type="PANTHER" id="PTHR12526:SF510">
    <property type="entry name" value="D-INOSITOL 3-PHOSPHATE GLYCOSYLTRANSFERASE"/>
    <property type="match status" value="1"/>
</dbReference>
<proteinExistence type="predicted"/>
<evidence type="ECO:0000259" key="3">
    <source>
        <dbReference type="Pfam" id="PF00534"/>
    </source>
</evidence>
<dbReference type="GO" id="GO:0016757">
    <property type="term" value="F:glycosyltransferase activity"/>
    <property type="evidence" value="ECO:0007669"/>
    <property type="project" value="UniProtKB-KW"/>
</dbReference>
<gene>
    <name evidence="4" type="ORF">HP550_06870</name>
</gene>
<dbReference type="RefSeq" id="WP_175346838.1">
    <property type="nucleotide sequence ID" value="NZ_JABMCI010000056.1"/>
</dbReference>
<dbReference type="PANTHER" id="PTHR12526">
    <property type="entry name" value="GLYCOSYLTRANSFERASE"/>
    <property type="match status" value="1"/>
</dbReference>
<keyword evidence="2 4" id="KW-0808">Transferase</keyword>
<name>A0A7Y5ZZN4_9CELL</name>
<evidence type="ECO:0000256" key="2">
    <source>
        <dbReference type="ARBA" id="ARBA00022679"/>
    </source>
</evidence>
<dbReference type="EMBL" id="JABMCI010000056">
    <property type="protein sequence ID" value="NUU16970.1"/>
    <property type="molecule type" value="Genomic_DNA"/>
</dbReference>
<reference evidence="4 5" key="1">
    <citation type="submission" date="2020-05" db="EMBL/GenBank/DDBJ databases">
        <title>Genome Sequencing of Type Strains.</title>
        <authorList>
            <person name="Lemaire J.F."/>
            <person name="Inderbitzin P."/>
            <person name="Gregorio O.A."/>
            <person name="Collins S.B."/>
            <person name="Wespe N."/>
            <person name="Knight-Connoni V."/>
        </authorList>
    </citation>
    <scope>NUCLEOTIDE SEQUENCE [LARGE SCALE GENOMIC DNA]</scope>
    <source>
        <strain evidence="4 5">ATCC 25174</strain>
    </source>
</reference>
<keyword evidence="1" id="KW-0328">Glycosyltransferase</keyword>
<sequence length="361" mass="38538">MKVVFDVMGAPDQSGGMNLYAVEVVRAWHEVAGGDQLIVIGGTWATAAFRDLDTVRVRTAPDRGIVGRSLTQLFGTALVYWLSRSDVVISASPIVTPLVPRSARMCVVHDWRHVKNPQEFSRAQRLYRQLWSASVRWAGCVAVISRKTGAETQAINPGARPVVVENGRDHPRRWGAVGRTGGPPALVTFGHHPNKRPEMVIDALSDSAELRHADATLTVLGARGDYATALRGRAEAAGIGDAVKLPGFVEPATYEATIAGADVVVLASSDEGFGLPVAEAQFFGVPVVVASDSGLDDIHRGLIVSAPDPERLSSALELAVGQGVQPGARDIRTWAQTARELRVLAARLLDRAARDEAEAVS</sequence>
<evidence type="ECO:0000313" key="5">
    <source>
        <dbReference type="Proteomes" id="UP000565724"/>
    </source>
</evidence>
<dbReference type="AlphaFoldDB" id="A0A7Y5ZZN4"/>
<dbReference type="Proteomes" id="UP000565724">
    <property type="component" value="Unassembled WGS sequence"/>
</dbReference>
<keyword evidence="5" id="KW-1185">Reference proteome</keyword>
<accession>A0A7Y5ZZN4</accession>
<dbReference type="Gene3D" id="3.40.50.2000">
    <property type="entry name" value="Glycogen Phosphorylase B"/>
    <property type="match status" value="2"/>
</dbReference>
<feature type="domain" description="Glycosyl transferase family 1" evidence="3">
    <location>
        <begin position="193"/>
        <end position="319"/>
    </location>
</feature>
<dbReference type="SUPFAM" id="SSF53756">
    <property type="entry name" value="UDP-Glycosyltransferase/glycogen phosphorylase"/>
    <property type="match status" value="1"/>
</dbReference>